<dbReference type="InterPro" id="IPR034586">
    <property type="entry name" value="Bfa1/Byr4"/>
</dbReference>
<dbReference type="PANTHER" id="PTHR35140:SF1">
    <property type="entry name" value="MITOTIC CHECK POINT PROTEIN BFA1"/>
    <property type="match status" value="1"/>
</dbReference>
<feature type="compositionally biased region" description="Polar residues" evidence="1">
    <location>
        <begin position="57"/>
        <end position="81"/>
    </location>
</feature>
<feature type="unsure residue" description="D or N" evidence="2">
    <location>
        <position position="390"/>
    </location>
</feature>
<dbReference type="STRING" id="56408.A0A1E5RFM8"/>
<evidence type="ECO:0000313" key="3">
    <source>
        <dbReference type="Proteomes" id="UP000095728"/>
    </source>
</evidence>
<evidence type="ECO:0000313" key="2">
    <source>
        <dbReference type="EMBL" id="OEJ85720.1"/>
    </source>
</evidence>
<dbReference type="GO" id="GO:0005096">
    <property type="term" value="F:GTPase activator activity"/>
    <property type="evidence" value="ECO:0007669"/>
    <property type="project" value="InterPro"/>
</dbReference>
<dbReference type="OrthoDB" id="19159at2759"/>
<dbReference type="GO" id="GO:0031578">
    <property type="term" value="P:mitotic spindle orientation checkpoint signaling"/>
    <property type="evidence" value="ECO:0007669"/>
    <property type="project" value="TreeGrafter"/>
</dbReference>
<feature type="region of interest" description="Disordered" evidence="1">
    <location>
        <begin position="57"/>
        <end position="128"/>
    </location>
</feature>
<dbReference type="PANTHER" id="PTHR35140">
    <property type="entry name" value="MITOTIC CHECK POINT PROTEIN BFA1"/>
    <property type="match status" value="1"/>
</dbReference>
<comment type="caution">
    <text evidence="2">The sequence shown here is derived from an EMBL/GenBank/DDBJ whole genome shotgun (WGS) entry which is preliminary data.</text>
</comment>
<sequence>MPLKPALHDLGISTFEETDLSTQNVYQPVMKSSMLPKSASVNFQITKKNDESVGYQSLKTNNITPPQRVKGSTGNRKNYNISPDLLKPFSKPNSLAPPPPSVSSAGSTVFSNTKKYPTSYSESEKGEFDDADHAEMSFRKLKAKHQNTPTLNVNPQTRQFLDDFEFETDEENTDTNETDEEEYINAKAAQSHPPSRSKKYLNKMDVELNDIQENFEKKFHIFPEVPQVKPSSYKMKNFQQEQQNQAPTIHAQNSTHHNPLLFQPKSMMSLRPTSSKGFLSSPDKLATTYEDQTYWPTPFDKLGSIREVRRKASRTTLPKYKSMSNLKINAISGGSGNSGMTTTRKLQNKQSFPSLKVGNNNHVFSNERDLHQFQDKNDNFRDDTFGEDFDDMVPQYLVSSSPKKSIRPQAINVLNNFDEVEQVGRGINGDYERDYPELSTPQLHKPVAKRRWKSKKHCLNSFRENSDVEEEDSSDTGTVYRTGMRKPSNIQLLKQEIDSNTPITKGKMIYNPETFKWEGNTDALSEFPENYKYKPANRRSSVVKNDGIKLRKSRSTLFSKSTGNKIEATSTGSGLQSRKVVGNMQFDSKNQRWVSLHGDSGEIDPFKNIEDHVLAQSSSYGNSRFPSSGTDSNLKRYVSTSSANGNARASSTGKMYSTSRPQFNPTFVISSMKLEVFYHEENKWLDKLGGWINQDLEHADSDTRFEYAYEIRNMVLSSTKK</sequence>
<organism evidence="2 3">
    <name type="scientific">Hanseniaspora osmophila</name>
    <dbReference type="NCBI Taxonomy" id="56408"/>
    <lineage>
        <taxon>Eukaryota</taxon>
        <taxon>Fungi</taxon>
        <taxon>Dikarya</taxon>
        <taxon>Ascomycota</taxon>
        <taxon>Saccharomycotina</taxon>
        <taxon>Saccharomycetes</taxon>
        <taxon>Saccharomycodales</taxon>
        <taxon>Saccharomycodaceae</taxon>
        <taxon>Hanseniaspora</taxon>
    </lineage>
</organism>
<feature type="region of interest" description="Disordered" evidence="1">
    <location>
        <begin position="463"/>
        <end position="482"/>
    </location>
</feature>
<reference evidence="3" key="1">
    <citation type="journal article" date="2016" name="Genome Announc.">
        <title>Genome sequences of three species of Hanseniaspora isolated from spontaneous wine fermentations.</title>
        <authorList>
            <person name="Sternes P.R."/>
            <person name="Lee D."/>
            <person name="Kutyna D.R."/>
            <person name="Borneman A.R."/>
        </authorList>
    </citation>
    <scope>NUCLEOTIDE SEQUENCE [LARGE SCALE GENOMIC DNA]</scope>
    <source>
        <strain evidence="3">AWRI3579</strain>
    </source>
</reference>
<dbReference type="Proteomes" id="UP000095728">
    <property type="component" value="Unassembled WGS sequence"/>
</dbReference>
<name>A0A1E5RFM8_9ASCO</name>
<accession>A0A1E5RFM8</accession>
<keyword evidence="3" id="KW-1185">Reference proteome</keyword>
<dbReference type="GO" id="GO:1990334">
    <property type="term" value="C:Bfa1-Bub2 complex"/>
    <property type="evidence" value="ECO:0007669"/>
    <property type="project" value="InterPro"/>
</dbReference>
<feature type="compositionally biased region" description="Polar residues" evidence="1">
    <location>
        <begin position="108"/>
        <end position="121"/>
    </location>
</feature>
<dbReference type="InParanoid" id="A0A1E5RFM8"/>
<proteinExistence type="predicted"/>
<dbReference type="EMBL" id="LPNM01000007">
    <property type="protein sequence ID" value="OEJ85720.1"/>
    <property type="molecule type" value="Genomic_DNA"/>
</dbReference>
<evidence type="ECO:0000256" key="1">
    <source>
        <dbReference type="SAM" id="MobiDB-lite"/>
    </source>
</evidence>
<protein>
    <submittedName>
        <fullName evidence="2">Mitotic check point protein BFA1</fullName>
    </submittedName>
</protein>
<dbReference type="AlphaFoldDB" id="A0A1E5RFM8"/>
<gene>
    <name evidence="2" type="ORF">AWRI3579_g2200</name>
</gene>
<dbReference type="GO" id="GO:0044732">
    <property type="term" value="C:mitotic spindle pole body"/>
    <property type="evidence" value="ECO:0007669"/>
    <property type="project" value="TreeGrafter"/>
</dbReference>